<evidence type="ECO:0000313" key="10">
    <source>
        <dbReference type="EMBL" id="RVV98172.1"/>
    </source>
</evidence>
<dbReference type="Proteomes" id="UP000285908">
    <property type="component" value="Unassembled WGS sequence"/>
</dbReference>
<keyword evidence="8" id="KW-0472">Membrane</keyword>
<organism evidence="10 11">
    <name type="scientific">Mesobaculum littorinae</name>
    <dbReference type="NCBI Taxonomy" id="2486419"/>
    <lineage>
        <taxon>Bacteria</taxon>
        <taxon>Pseudomonadati</taxon>
        <taxon>Pseudomonadota</taxon>
        <taxon>Alphaproteobacteria</taxon>
        <taxon>Rhodobacterales</taxon>
        <taxon>Roseobacteraceae</taxon>
        <taxon>Mesobaculum</taxon>
    </lineage>
</organism>
<dbReference type="Gene3D" id="3.30.565.10">
    <property type="entry name" value="Histidine kinase-like ATPase, C-terminal domain"/>
    <property type="match status" value="1"/>
</dbReference>
<dbReference type="AlphaFoldDB" id="A0A438AHK6"/>
<dbReference type="PANTHER" id="PTHR41523:SF8">
    <property type="entry name" value="ETHYLENE RESPONSE SENSOR PROTEIN"/>
    <property type="match status" value="1"/>
</dbReference>
<keyword evidence="5" id="KW-0547">Nucleotide-binding</keyword>
<evidence type="ECO:0000256" key="1">
    <source>
        <dbReference type="ARBA" id="ARBA00000085"/>
    </source>
</evidence>
<dbReference type="Pfam" id="PF07568">
    <property type="entry name" value="HisKA_2"/>
    <property type="match status" value="1"/>
</dbReference>
<feature type="transmembrane region" description="Helical" evidence="8">
    <location>
        <begin position="18"/>
        <end position="38"/>
    </location>
</feature>
<dbReference type="PANTHER" id="PTHR41523">
    <property type="entry name" value="TWO-COMPONENT SYSTEM SENSOR PROTEIN"/>
    <property type="match status" value="1"/>
</dbReference>
<comment type="caution">
    <text evidence="10">The sequence shown here is derived from an EMBL/GenBank/DDBJ whole genome shotgun (WGS) entry which is preliminary data.</text>
</comment>
<keyword evidence="4" id="KW-0808">Transferase</keyword>
<evidence type="ECO:0000256" key="8">
    <source>
        <dbReference type="SAM" id="Phobius"/>
    </source>
</evidence>
<dbReference type="RefSeq" id="WP_127906838.1">
    <property type="nucleotide sequence ID" value="NZ_RQXX01000003.1"/>
</dbReference>
<dbReference type="GO" id="GO:0004673">
    <property type="term" value="F:protein histidine kinase activity"/>
    <property type="evidence" value="ECO:0007669"/>
    <property type="project" value="UniProtKB-EC"/>
</dbReference>
<reference evidence="10 11" key="1">
    <citation type="submission" date="2018-11" db="EMBL/GenBank/DDBJ databases">
        <title>Mesobaculum littorinae gen. nov., sp. nov., isolated from Littorina scabra that represents a novel genus of the order Rhodobacteraceae.</title>
        <authorList>
            <person name="Li F."/>
        </authorList>
    </citation>
    <scope>NUCLEOTIDE SEQUENCE [LARGE SCALE GENOMIC DNA]</scope>
    <source>
        <strain evidence="10 11">M0103</strain>
    </source>
</reference>
<keyword evidence="11" id="KW-1185">Reference proteome</keyword>
<evidence type="ECO:0000256" key="2">
    <source>
        <dbReference type="ARBA" id="ARBA00012438"/>
    </source>
</evidence>
<dbReference type="EC" id="2.7.13.3" evidence="2"/>
<gene>
    <name evidence="10" type="ORF">EKE94_12050</name>
</gene>
<evidence type="ECO:0000256" key="7">
    <source>
        <dbReference type="ARBA" id="ARBA00022840"/>
    </source>
</evidence>
<dbReference type="GO" id="GO:0005524">
    <property type="term" value="F:ATP binding"/>
    <property type="evidence" value="ECO:0007669"/>
    <property type="project" value="UniProtKB-KW"/>
</dbReference>
<dbReference type="Gene3D" id="3.30.450.20">
    <property type="entry name" value="PAS domain"/>
    <property type="match status" value="1"/>
</dbReference>
<evidence type="ECO:0000259" key="9">
    <source>
        <dbReference type="Pfam" id="PF07568"/>
    </source>
</evidence>
<dbReference type="InterPro" id="IPR011495">
    <property type="entry name" value="Sig_transdc_His_kin_sub2_dim/P"/>
</dbReference>
<keyword evidence="8" id="KW-0812">Transmembrane</keyword>
<dbReference type="OrthoDB" id="9767435at2"/>
<keyword evidence="3" id="KW-0597">Phosphoprotein</keyword>
<keyword evidence="6 10" id="KW-0418">Kinase</keyword>
<protein>
    <recommendedName>
        <fullName evidence="2">histidine kinase</fullName>
        <ecNumber evidence="2">2.7.13.3</ecNumber>
    </recommendedName>
</protein>
<dbReference type="InterPro" id="IPR036890">
    <property type="entry name" value="HATPase_C_sf"/>
</dbReference>
<proteinExistence type="predicted"/>
<sequence length="581" mass="63118">MVPGGLGFAKLDRLDVRLVLLLGVALLPVGLIAIAQTYRMIDEANARIEAGLLGETMDAALAERDLIAGTLSSAQNIASVIEPTLDTPDECSVLLSELVEENGRLSFAGVVRLSDGVVVCGSRGVDADVSGSAGYQAFAASPVRSVNAVGNPSISDESVVVIRQPIDLDDELYGYLALSVPHTALPIRPEMFSHTAPRDIMTFNNEGQILTSDRGLDTAPDRLPANRSLSALQTENAAIFTDVDVSGVEQVYTVAPLLRDQVYVLAVWPPARLGSAKLHASTAVAFPLLMWACSLAVAYFAVHSLVIRHIRSLRHRIRVFTSTRRLLSEPRLDDMPAELREVTEAFVYMTDRIIRDEADLENNLHEKDVLLKEVHHRVKNNLQLIASITNMQIRKSRNDETRFVLRRLQDRVMGLAAIHRSLYQATALSQVSADELLSEIANQLAVSGIPAGSNIGFSVELDPVTLYPDQAVPLALLLTESMTNALKYLGRPAGEGTNGKPWIRVALTNQEDGTATMLVQNTIGDPVKTEVGNERSGLGSQLMAAFTMQLGAQTDTEQTDDLYSVRVNFTPSDFSEATKDI</sequence>
<evidence type="ECO:0000256" key="5">
    <source>
        <dbReference type="ARBA" id="ARBA00022741"/>
    </source>
</evidence>
<feature type="transmembrane region" description="Helical" evidence="8">
    <location>
        <begin position="288"/>
        <end position="307"/>
    </location>
</feature>
<comment type="catalytic activity">
    <reaction evidence="1">
        <text>ATP + protein L-histidine = ADP + protein N-phospho-L-histidine.</text>
        <dbReference type="EC" id="2.7.13.3"/>
    </reaction>
</comment>
<accession>A0A438AHK6</accession>
<feature type="domain" description="Signal transduction histidine kinase subgroup 2 dimerisation and phosphoacceptor" evidence="9">
    <location>
        <begin position="373"/>
        <end position="445"/>
    </location>
</feature>
<evidence type="ECO:0000256" key="6">
    <source>
        <dbReference type="ARBA" id="ARBA00022777"/>
    </source>
</evidence>
<name>A0A438AHK6_9RHOB</name>
<evidence type="ECO:0000256" key="4">
    <source>
        <dbReference type="ARBA" id="ARBA00022679"/>
    </source>
</evidence>
<keyword evidence="8" id="KW-1133">Transmembrane helix</keyword>
<dbReference type="EMBL" id="RQXX01000003">
    <property type="protein sequence ID" value="RVV98172.1"/>
    <property type="molecule type" value="Genomic_DNA"/>
</dbReference>
<keyword evidence="7" id="KW-0067">ATP-binding</keyword>
<evidence type="ECO:0000313" key="11">
    <source>
        <dbReference type="Proteomes" id="UP000285908"/>
    </source>
</evidence>
<evidence type="ECO:0000256" key="3">
    <source>
        <dbReference type="ARBA" id="ARBA00022553"/>
    </source>
</evidence>